<reference evidence="5 6" key="1">
    <citation type="journal article" date="2013" name="Chin. Sci. Bull.">
        <title>Genome survey uncovers the secrets of sex and lifestyle in caterpillar fungus.</title>
        <authorList>
            <person name="Hu X."/>
            <person name="Zhang Y."/>
            <person name="Xiao G."/>
            <person name="Zheng P."/>
            <person name="Xia Y."/>
            <person name="Zhang X."/>
            <person name="St Leger R.J."/>
            <person name="Liu X."/>
            <person name="Wang C."/>
        </authorList>
    </citation>
    <scope>NUCLEOTIDE SEQUENCE [LARGE SCALE GENOMIC DNA]</scope>
    <source>
        <strain evidence="6">Co18 / CGMCC 3.14243</strain>
        <tissue evidence="5">Fruit-body</tissue>
    </source>
</reference>
<dbReference type="GO" id="GO:0006897">
    <property type="term" value="P:endocytosis"/>
    <property type="evidence" value="ECO:0007669"/>
    <property type="project" value="TreeGrafter"/>
</dbReference>
<dbReference type="GO" id="GO:0016559">
    <property type="term" value="P:peroxisome fission"/>
    <property type="evidence" value="ECO:0007669"/>
    <property type="project" value="TreeGrafter"/>
</dbReference>
<dbReference type="GO" id="GO:0005739">
    <property type="term" value="C:mitochondrion"/>
    <property type="evidence" value="ECO:0007669"/>
    <property type="project" value="TreeGrafter"/>
</dbReference>
<dbReference type="SMART" id="SM00053">
    <property type="entry name" value="DYNc"/>
    <property type="match status" value="1"/>
</dbReference>
<dbReference type="GO" id="GO:0005874">
    <property type="term" value="C:microtubule"/>
    <property type="evidence" value="ECO:0007669"/>
    <property type="project" value="TreeGrafter"/>
</dbReference>
<accession>T5ANR0</accession>
<dbReference type="PANTHER" id="PTHR11566:SF215">
    <property type="entry name" value="DYNAMIN GTPASE"/>
    <property type="match status" value="1"/>
</dbReference>
<dbReference type="HOGENOM" id="CLU_008964_7_2_1"/>
<evidence type="ECO:0000259" key="4">
    <source>
        <dbReference type="PROSITE" id="PS51718"/>
    </source>
</evidence>
<dbReference type="Gene3D" id="3.40.50.300">
    <property type="entry name" value="P-loop containing nucleotide triphosphate hydrolases"/>
    <property type="match status" value="1"/>
</dbReference>
<dbReference type="PRINTS" id="PR00195">
    <property type="entry name" value="DYNAMIN"/>
</dbReference>
<keyword evidence="2" id="KW-0342">GTP-binding</keyword>
<evidence type="ECO:0000256" key="2">
    <source>
        <dbReference type="ARBA" id="ARBA00023134"/>
    </source>
</evidence>
<evidence type="ECO:0000256" key="1">
    <source>
        <dbReference type="ARBA" id="ARBA00022741"/>
    </source>
</evidence>
<dbReference type="Pfam" id="PF01031">
    <property type="entry name" value="Dynamin_M"/>
    <property type="match status" value="1"/>
</dbReference>
<keyword evidence="1" id="KW-0547">Nucleotide-binding</keyword>
<sequence>METGLGNQAILAKIDKLRELNVGSMIPLPQLVVVGDQSSGKSSVLENLTGFSFPRAAGLCTRYATQITCCRDPLAGVSISIIPRPDASEELKGELLGFQRDLEGLDNDELAGIFEEANAAMGIRMDDDDDEPGCGAFSEDILKIEIYGPDQNHLTVIDVPGIFRVPTPGLTTETDIALVESMVKRYMNDSRTMQLTALLTSILAVIPCNVDIATQEIVQLAEKADPAGVRTMGVLTKPDLATEAATQKAVVDLVQGKRSNLKLGYYVVKNRGADDVAGGWTQAKRAAAEKAFFTNQPWALIRERCGVATLKDRLRNLLMSISKQEIPNVKSDVEQRLRKCKADLEAMGPPRSDESSQRQFLGRLASRFQTVTHAALNGYYAGEQLFKVDPQLRLVTRVINLHNVFSKVFSQRAHQRHFDGALDGERELTKKDTTIPFTIPLDHYRELDEIVYAQDGECAMPEDKPIMDLIKDVFESSRGPDLGTFSGTVLSAVFEEQSVKWEALSLSHVSNSIALVHHYIYRLLRHLCPEKPIRDQIWNSFLVEELSGLYRKAMDHARFLVMIERGRPTTFNQYFNDILQKKRAERLNQTMEELAIDVTKGNDFPGGRCVPIDMLKSVATNKGNDQQLCEDILDSFLSYYKVARKRFVDVIYQQVISHFLLNGDESPVRAFGPDMIMRLDGEQLDMIAGEDGESKQQRATLNREIESLSAALKVLRS</sequence>
<dbReference type="SUPFAM" id="SSF52540">
    <property type="entry name" value="P-loop containing nucleoside triphosphate hydrolases"/>
    <property type="match status" value="1"/>
</dbReference>
<evidence type="ECO:0000259" key="3">
    <source>
        <dbReference type="PROSITE" id="PS51388"/>
    </source>
</evidence>
<feature type="domain" description="GED" evidence="3">
    <location>
        <begin position="629"/>
        <end position="717"/>
    </location>
</feature>
<dbReference type="eggNOG" id="KOG0446">
    <property type="taxonomic scope" value="Eukaryota"/>
</dbReference>
<dbReference type="InterPro" id="IPR022812">
    <property type="entry name" value="Dynamin"/>
</dbReference>
<dbReference type="AlphaFoldDB" id="T5ANR0"/>
<dbReference type="PROSITE" id="PS51718">
    <property type="entry name" value="G_DYNAMIN_2"/>
    <property type="match status" value="1"/>
</dbReference>
<dbReference type="GO" id="GO:0048312">
    <property type="term" value="P:intracellular distribution of mitochondria"/>
    <property type="evidence" value="ECO:0007669"/>
    <property type="project" value="TreeGrafter"/>
</dbReference>
<dbReference type="FunFam" id="3.40.50.300:FF:001425">
    <property type="entry name" value="Dynamin GTPase, putative"/>
    <property type="match status" value="1"/>
</dbReference>
<dbReference type="GO" id="GO:0003924">
    <property type="term" value="F:GTPase activity"/>
    <property type="evidence" value="ECO:0007669"/>
    <property type="project" value="InterPro"/>
</dbReference>
<dbReference type="CDD" id="cd08771">
    <property type="entry name" value="DLP_1"/>
    <property type="match status" value="1"/>
</dbReference>
<feature type="domain" description="Dynamin-type G" evidence="4">
    <location>
        <begin position="25"/>
        <end position="327"/>
    </location>
</feature>
<dbReference type="PROSITE" id="PS51388">
    <property type="entry name" value="GED"/>
    <property type="match status" value="1"/>
</dbReference>
<dbReference type="OrthoDB" id="415706at2759"/>
<dbReference type="GO" id="GO:0005525">
    <property type="term" value="F:GTP binding"/>
    <property type="evidence" value="ECO:0007669"/>
    <property type="project" value="InterPro"/>
</dbReference>
<proteinExistence type="predicted"/>
<dbReference type="EMBL" id="KE652214">
    <property type="protein sequence ID" value="EQL03382.1"/>
    <property type="molecule type" value="Genomic_DNA"/>
</dbReference>
<dbReference type="GO" id="GO:0008017">
    <property type="term" value="F:microtubule binding"/>
    <property type="evidence" value="ECO:0007669"/>
    <property type="project" value="TreeGrafter"/>
</dbReference>
<dbReference type="PANTHER" id="PTHR11566">
    <property type="entry name" value="DYNAMIN"/>
    <property type="match status" value="1"/>
</dbReference>
<name>T5ANR0_OPHSC</name>
<protein>
    <submittedName>
        <fullName evidence="5">Interferon-induced GTP-binding protein Mx2</fullName>
    </submittedName>
</protein>
<dbReference type="GO" id="GO:0016020">
    <property type="term" value="C:membrane"/>
    <property type="evidence" value="ECO:0007669"/>
    <property type="project" value="TreeGrafter"/>
</dbReference>
<dbReference type="InterPro" id="IPR027417">
    <property type="entry name" value="P-loop_NTPase"/>
</dbReference>
<dbReference type="Proteomes" id="UP000019374">
    <property type="component" value="Unassembled WGS sequence"/>
</dbReference>
<dbReference type="InterPro" id="IPR000375">
    <property type="entry name" value="Dynamin_stalk"/>
</dbReference>
<organism evidence="5 6">
    <name type="scientific">Ophiocordyceps sinensis (strain Co18 / CGMCC 3.14243)</name>
    <name type="common">Yarsagumba caterpillar fungus</name>
    <name type="synonym">Hirsutella sinensis</name>
    <dbReference type="NCBI Taxonomy" id="911162"/>
    <lineage>
        <taxon>Eukaryota</taxon>
        <taxon>Fungi</taxon>
        <taxon>Dikarya</taxon>
        <taxon>Ascomycota</taxon>
        <taxon>Pezizomycotina</taxon>
        <taxon>Sordariomycetes</taxon>
        <taxon>Hypocreomycetidae</taxon>
        <taxon>Hypocreales</taxon>
        <taxon>Ophiocordycipitaceae</taxon>
        <taxon>Ophiocordyceps</taxon>
    </lineage>
</organism>
<evidence type="ECO:0000313" key="5">
    <source>
        <dbReference type="EMBL" id="EQL03382.1"/>
    </source>
</evidence>
<dbReference type="InterPro" id="IPR045063">
    <property type="entry name" value="Dynamin_N"/>
</dbReference>
<dbReference type="InterPro" id="IPR020850">
    <property type="entry name" value="GED_dom"/>
</dbReference>
<evidence type="ECO:0000313" key="6">
    <source>
        <dbReference type="Proteomes" id="UP000019374"/>
    </source>
</evidence>
<gene>
    <name evidence="5" type="ORF">OCS_00884</name>
</gene>
<dbReference type="GO" id="GO:0000266">
    <property type="term" value="P:mitochondrial fission"/>
    <property type="evidence" value="ECO:0007669"/>
    <property type="project" value="TreeGrafter"/>
</dbReference>
<dbReference type="Pfam" id="PF00350">
    <property type="entry name" value="Dynamin_N"/>
    <property type="match status" value="1"/>
</dbReference>
<dbReference type="InterPro" id="IPR030381">
    <property type="entry name" value="G_DYNAMIN_dom"/>
</dbReference>
<dbReference type="InterPro" id="IPR001401">
    <property type="entry name" value="Dynamin_GTPase"/>
</dbReference>